<accession>A0A7J0CUE5</accession>
<organism evidence="2 3">
    <name type="scientific">Streptomyces microflavus</name>
    <name type="common">Streptomyces lipmanii</name>
    <dbReference type="NCBI Taxonomy" id="1919"/>
    <lineage>
        <taxon>Bacteria</taxon>
        <taxon>Bacillati</taxon>
        <taxon>Actinomycetota</taxon>
        <taxon>Actinomycetes</taxon>
        <taxon>Kitasatosporales</taxon>
        <taxon>Streptomycetaceae</taxon>
        <taxon>Streptomyces</taxon>
    </lineage>
</organism>
<protein>
    <submittedName>
        <fullName evidence="2">Uncharacterized protein</fullName>
    </submittedName>
</protein>
<sequence>MIRATGRASSGAARSGARTGSDVGSGAAEGCSLIVTGPILRDPYAYVNDFPGHGSDAFTPLLSCDDPSSWWTDAIFVFPPAPGRS</sequence>
<reference evidence="2 3" key="1">
    <citation type="submission" date="2020-05" db="EMBL/GenBank/DDBJ databases">
        <title>Whole genome shotgun sequence of Streptomyces microflavus NBRC 13062.</title>
        <authorList>
            <person name="Komaki H."/>
            <person name="Tamura T."/>
        </authorList>
    </citation>
    <scope>NUCLEOTIDE SEQUENCE [LARGE SCALE GENOMIC DNA]</scope>
    <source>
        <strain evidence="2 3">NBRC 13062</strain>
    </source>
</reference>
<evidence type="ECO:0000313" key="2">
    <source>
        <dbReference type="EMBL" id="GFN06018.1"/>
    </source>
</evidence>
<dbReference type="Proteomes" id="UP000498740">
    <property type="component" value="Unassembled WGS sequence"/>
</dbReference>
<evidence type="ECO:0000313" key="3">
    <source>
        <dbReference type="Proteomes" id="UP000498740"/>
    </source>
</evidence>
<dbReference type="AlphaFoldDB" id="A0A7J0CUE5"/>
<name>A0A7J0CUE5_STRMI</name>
<dbReference type="EMBL" id="BLWD01000001">
    <property type="protein sequence ID" value="GFN06018.1"/>
    <property type="molecule type" value="Genomic_DNA"/>
</dbReference>
<evidence type="ECO:0000256" key="1">
    <source>
        <dbReference type="SAM" id="MobiDB-lite"/>
    </source>
</evidence>
<gene>
    <name evidence="2" type="ORF">Smic_45740</name>
</gene>
<proteinExistence type="predicted"/>
<feature type="region of interest" description="Disordered" evidence="1">
    <location>
        <begin position="1"/>
        <end position="28"/>
    </location>
</feature>
<comment type="caution">
    <text evidence="2">The sequence shown here is derived from an EMBL/GenBank/DDBJ whole genome shotgun (WGS) entry which is preliminary data.</text>
</comment>
<feature type="compositionally biased region" description="Low complexity" evidence="1">
    <location>
        <begin position="1"/>
        <end position="21"/>
    </location>
</feature>